<name>A0A4Y9ZCR4_9AGAM</name>
<accession>A0A4Y9ZCR4</accession>
<dbReference type="EMBL" id="SEOQ01000009">
    <property type="protein sequence ID" value="TFY72626.1"/>
    <property type="molecule type" value="Genomic_DNA"/>
</dbReference>
<evidence type="ECO:0000313" key="3">
    <source>
        <dbReference type="Proteomes" id="UP000298327"/>
    </source>
</evidence>
<organism evidence="2 3">
    <name type="scientific">Dentipellis fragilis</name>
    <dbReference type="NCBI Taxonomy" id="205917"/>
    <lineage>
        <taxon>Eukaryota</taxon>
        <taxon>Fungi</taxon>
        <taxon>Dikarya</taxon>
        <taxon>Basidiomycota</taxon>
        <taxon>Agaricomycotina</taxon>
        <taxon>Agaricomycetes</taxon>
        <taxon>Russulales</taxon>
        <taxon>Hericiaceae</taxon>
        <taxon>Dentipellis</taxon>
    </lineage>
</organism>
<feature type="compositionally biased region" description="Acidic residues" evidence="1">
    <location>
        <begin position="308"/>
        <end position="347"/>
    </location>
</feature>
<keyword evidence="3" id="KW-1185">Reference proteome</keyword>
<dbReference type="Proteomes" id="UP000298327">
    <property type="component" value="Unassembled WGS sequence"/>
</dbReference>
<dbReference type="STRING" id="205917.A0A4Y9ZCR4"/>
<dbReference type="OrthoDB" id="3358956at2759"/>
<feature type="compositionally biased region" description="Low complexity" evidence="1">
    <location>
        <begin position="457"/>
        <end position="469"/>
    </location>
</feature>
<feature type="compositionally biased region" description="Acidic residues" evidence="1">
    <location>
        <begin position="509"/>
        <end position="524"/>
    </location>
</feature>
<comment type="caution">
    <text evidence="2">The sequence shown here is derived from an EMBL/GenBank/DDBJ whole genome shotgun (WGS) entry which is preliminary data.</text>
</comment>
<sequence length="587" mass="64851">MPTPQEDQLIRLCHRREVLARAQALYHTLRTKTGPGTGYDLGQGAPGLPAICAFLASEALNFPDITYNLGQIASCLSPKVWSAAIHTARGALASNLSALPSVKRGRPAIMYRTLITQNKIGRVQRVMHWMDDAQQLLQDSPAFNREFKLEPECMEVKITVFLWVCRILKLKHVDPDAIIKERKVTQKVFNGLTRVLDDCCGRLQLRINSTVAALRENALGSAGKRKSISDASDPQSASASSSKTPSHVDPIVSATGSPSKPAARTSISAPPAKPPPNPPANPLKRKVTFRPLSEVLQAAKAAASRKEEEEEIVEEEEEDEEVDQLDEQGEEDQLNDQPMDEVYDQPEVDQLNTQVEDEVASEHPAKRQKLSEGPAKKQKPSESSAKKQKPSESPAKRQKPSDTPRLPMSNHTYTYPMPLPPREIVASSSKVTLDGTKSKPAALMAGRVLRASSPPMHSLLDDGLSSSHSPASILGPSTPRRAQKYDVSAHVHRTPQSSRRTPASAALLSDDDDMSDDEEDEEDTYPTMRRFRPVLVDCKQWGQRAPKLEKQHAVAERSKRAMAAKWGHPFDWMKRADDVSYECRGDM</sequence>
<evidence type="ECO:0000313" key="2">
    <source>
        <dbReference type="EMBL" id="TFY72626.1"/>
    </source>
</evidence>
<gene>
    <name evidence="2" type="ORF">EVG20_g388</name>
</gene>
<feature type="region of interest" description="Disordered" evidence="1">
    <location>
        <begin position="222"/>
        <end position="421"/>
    </location>
</feature>
<feature type="region of interest" description="Disordered" evidence="1">
    <location>
        <begin position="453"/>
        <end position="526"/>
    </location>
</feature>
<feature type="compositionally biased region" description="Low complexity" evidence="1">
    <location>
        <begin position="229"/>
        <end position="245"/>
    </location>
</feature>
<dbReference type="AlphaFoldDB" id="A0A4Y9ZCR4"/>
<reference evidence="2 3" key="1">
    <citation type="submission" date="2019-02" db="EMBL/GenBank/DDBJ databases">
        <title>Genome sequencing of the rare red list fungi Dentipellis fragilis.</title>
        <authorList>
            <person name="Buettner E."/>
            <person name="Kellner H."/>
        </authorList>
    </citation>
    <scope>NUCLEOTIDE SEQUENCE [LARGE SCALE GENOMIC DNA]</scope>
    <source>
        <strain evidence="2 3">DSM 105465</strain>
    </source>
</reference>
<proteinExistence type="predicted"/>
<protein>
    <submittedName>
        <fullName evidence="2">Uncharacterized protein</fullName>
    </submittedName>
</protein>
<evidence type="ECO:0000256" key="1">
    <source>
        <dbReference type="SAM" id="MobiDB-lite"/>
    </source>
</evidence>
<feature type="compositionally biased region" description="Pro residues" evidence="1">
    <location>
        <begin position="271"/>
        <end position="281"/>
    </location>
</feature>